<keyword evidence="2" id="KW-0238">DNA-binding</keyword>
<keyword evidence="3" id="KW-0804">Transcription</keyword>
<dbReference type="GO" id="GO:0005829">
    <property type="term" value="C:cytosol"/>
    <property type="evidence" value="ECO:0007669"/>
    <property type="project" value="TreeGrafter"/>
</dbReference>
<dbReference type="Proteomes" id="UP000823928">
    <property type="component" value="Unassembled WGS sequence"/>
</dbReference>
<feature type="domain" description="HTH cro/C1-type" evidence="4">
    <location>
        <begin position="12"/>
        <end position="63"/>
    </location>
</feature>
<reference evidence="5" key="2">
    <citation type="journal article" date="2021" name="PeerJ">
        <title>Extensive microbial diversity within the chicken gut microbiome revealed by metagenomics and culture.</title>
        <authorList>
            <person name="Gilroy R."/>
            <person name="Ravi A."/>
            <person name="Getino M."/>
            <person name="Pursley I."/>
            <person name="Horton D.L."/>
            <person name="Alikhan N.F."/>
            <person name="Baker D."/>
            <person name="Gharbi K."/>
            <person name="Hall N."/>
            <person name="Watson M."/>
            <person name="Adriaenssens E.M."/>
            <person name="Foster-Nyarko E."/>
            <person name="Jarju S."/>
            <person name="Secka A."/>
            <person name="Antonio M."/>
            <person name="Oren A."/>
            <person name="Chaudhuri R.R."/>
            <person name="La Ragione R."/>
            <person name="Hildebrand F."/>
            <person name="Pallen M.J."/>
        </authorList>
    </citation>
    <scope>NUCLEOTIDE SEQUENCE</scope>
    <source>
        <strain evidence="5">6276</strain>
    </source>
</reference>
<dbReference type="GO" id="GO:0003677">
    <property type="term" value="F:DNA binding"/>
    <property type="evidence" value="ECO:0007669"/>
    <property type="project" value="UniProtKB-KW"/>
</dbReference>
<dbReference type="InterPro" id="IPR010982">
    <property type="entry name" value="Lambda_DNA-bd_dom_sf"/>
</dbReference>
<dbReference type="PANTHER" id="PTHR46797:SF23">
    <property type="entry name" value="HTH-TYPE TRANSCRIPTIONAL REGULATOR SUTR"/>
    <property type="match status" value="1"/>
</dbReference>
<gene>
    <name evidence="5" type="ORF">IAC10_09610</name>
</gene>
<dbReference type="CDD" id="cd00093">
    <property type="entry name" value="HTH_XRE"/>
    <property type="match status" value="1"/>
</dbReference>
<reference evidence="5" key="1">
    <citation type="submission" date="2020-10" db="EMBL/GenBank/DDBJ databases">
        <authorList>
            <person name="Gilroy R."/>
        </authorList>
    </citation>
    <scope>NUCLEOTIDE SEQUENCE</scope>
    <source>
        <strain evidence="5">6276</strain>
    </source>
</reference>
<sequence length="66" mass="7491">MSDLLRQFSHKIKRIRSQRGLTQEGLALICNLDRTYIGRLERMERSPSLGTLADGLGISLSELLDF</sequence>
<dbReference type="PROSITE" id="PS50943">
    <property type="entry name" value="HTH_CROC1"/>
    <property type="match status" value="1"/>
</dbReference>
<keyword evidence="1" id="KW-0805">Transcription regulation</keyword>
<proteinExistence type="predicted"/>
<accession>A0A9D1F022</accession>
<dbReference type="InterPro" id="IPR001387">
    <property type="entry name" value="Cro/C1-type_HTH"/>
</dbReference>
<evidence type="ECO:0000256" key="2">
    <source>
        <dbReference type="ARBA" id="ARBA00023125"/>
    </source>
</evidence>
<dbReference type="SMART" id="SM00530">
    <property type="entry name" value="HTH_XRE"/>
    <property type="match status" value="1"/>
</dbReference>
<organism evidence="5 6">
    <name type="scientific">Candidatus Scatousia excrementigallinarum</name>
    <dbReference type="NCBI Taxonomy" id="2840935"/>
    <lineage>
        <taxon>Bacteria</taxon>
        <taxon>Candidatus Scatousia</taxon>
    </lineage>
</organism>
<dbReference type="EMBL" id="DVIU01000189">
    <property type="protein sequence ID" value="HIS36864.1"/>
    <property type="molecule type" value="Genomic_DNA"/>
</dbReference>
<comment type="caution">
    <text evidence="5">The sequence shown here is derived from an EMBL/GenBank/DDBJ whole genome shotgun (WGS) entry which is preliminary data.</text>
</comment>
<evidence type="ECO:0000256" key="3">
    <source>
        <dbReference type="ARBA" id="ARBA00023163"/>
    </source>
</evidence>
<dbReference type="AlphaFoldDB" id="A0A9D1F022"/>
<dbReference type="Gene3D" id="1.10.260.40">
    <property type="entry name" value="lambda repressor-like DNA-binding domains"/>
    <property type="match status" value="1"/>
</dbReference>
<dbReference type="SUPFAM" id="SSF47413">
    <property type="entry name" value="lambda repressor-like DNA-binding domains"/>
    <property type="match status" value="1"/>
</dbReference>
<protein>
    <submittedName>
        <fullName evidence="5">Helix-turn-helix transcriptional regulator</fullName>
    </submittedName>
</protein>
<dbReference type="GO" id="GO:0003700">
    <property type="term" value="F:DNA-binding transcription factor activity"/>
    <property type="evidence" value="ECO:0007669"/>
    <property type="project" value="TreeGrafter"/>
</dbReference>
<evidence type="ECO:0000256" key="1">
    <source>
        <dbReference type="ARBA" id="ARBA00023015"/>
    </source>
</evidence>
<dbReference type="Pfam" id="PF01381">
    <property type="entry name" value="HTH_3"/>
    <property type="match status" value="1"/>
</dbReference>
<dbReference type="PANTHER" id="PTHR46797">
    <property type="entry name" value="HTH-TYPE TRANSCRIPTIONAL REGULATOR"/>
    <property type="match status" value="1"/>
</dbReference>
<evidence type="ECO:0000313" key="6">
    <source>
        <dbReference type="Proteomes" id="UP000823928"/>
    </source>
</evidence>
<dbReference type="InterPro" id="IPR050807">
    <property type="entry name" value="TransReg_Diox_bact_type"/>
</dbReference>
<evidence type="ECO:0000259" key="4">
    <source>
        <dbReference type="PROSITE" id="PS50943"/>
    </source>
</evidence>
<name>A0A9D1F022_9BACT</name>
<evidence type="ECO:0000313" key="5">
    <source>
        <dbReference type="EMBL" id="HIS36864.1"/>
    </source>
</evidence>